<name>A0ABS5IDY3_9PROT</name>
<reference evidence="1 2" key="1">
    <citation type="submission" date="2021-04" db="EMBL/GenBank/DDBJ databases">
        <title>Magnetospirillum sulfuroxidans sp. nov., a facultative chemolithoautotrophic sulfur-oxidizing alphaproteobacterium isolated from freshwater sediment and proposals for Paramagetospirillum gen. nov., and Magnetospirillaceae fam. nov.</title>
        <authorList>
            <person name="Koziaeva V."/>
            <person name="Geelhoed J.S."/>
            <person name="Sorokin D.Y."/>
            <person name="Grouzdev D.S."/>
        </authorList>
    </citation>
    <scope>NUCLEOTIDE SEQUENCE [LARGE SCALE GENOMIC DNA]</scope>
    <source>
        <strain evidence="1 2">J10</strain>
    </source>
</reference>
<evidence type="ECO:0000313" key="2">
    <source>
        <dbReference type="Proteomes" id="UP000680714"/>
    </source>
</evidence>
<comment type="caution">
    <text evidence="1">The sequence shown here is derived from an EMBL/GenBank/DDBJ whole genome shotgun (WGS) entry which is preliminary data.</text>
</comment>
<gene>
    <name evidence="1" type="ORF">KEC16_09320</name>
</gene>
<sequence length="124" mass="13179">MKKFLVLAALTVLAACGDGDIREISRHPAPDGSRDVVVGSMKAGESEPYMVVMTAKPGDNAGKGARLFLADRGDAPKVTWDAPDHVTISCDNARVWSYRSFWTNPNGGNTIAVALKCGTDGWKG</sequence>
<dbReference type="PROSITE" id="PS51257">
    <property type="entry name" value="PROKAR_LIPOPROTEIN"/>
    <property type="match status" value="1"/>
</dbReference>
<accession>A0ABS5IDY3</accession>
<dbReference type="Proteomes" id="UP000680714">
    <property type="component" value="Unassembled WGS sequence"/>
</dbReference>
<keyword evidence="2" id="KW-1185">Reference proteome</keyword>
<evidence type="ECO:0008006" key="3">
    <source>
        <dbReference type="Google" id="ProtNLM"/>
    </source>
</evidence>
<dbReference type="RefSeq" id="WP_211548152.1">
    <property type="nucleotide sequence ID" value="NZ_JAGTUF010000007.1"/>
</dbReference>
<organism evidence="1 2">
    <name type="scientific">Magnetospirillum sulfuroxidans</name>
    <dbReference type="NCBI Taxonomy" id="611300"/>
    <lineage>
        <taxon>Bacteria</taxon>
        <taxon>Pseudomonadati</taxon>
        <taxon>Pseudomonadota</taxon>
        <taxon>Alphaproteobacteria</taxon>
        <taxon>Rhodospirillales</taxon>
        <taxon>Rhodospirillaceae</taxon>
        <taxon>Magnetospirillum</taxon>
    </lineage>
</organism>
<protein>
    <recommendedName>
        <fullName evidence="3">Lipoprotein</fullName>
    </recommendedName>
</protein>
<proteinExistence type="predicted"/>
<dbReference type="EMBL" id="JAGTUF010000007">
    <property type="protein sequence ID" value="MBR9971913.1"/>
    <property type="molecule type" value="Genomic_DNA"/>
</dbReference>
<evidence type="ECO:0000313" key="1">
    <source>
        <dbReference type="EMBL" id="MBR9971913.1"/>
    </source>
</evidence>